<dbReference type="InterPro" id="IPR011051">
    <property type="entry name" value="RmlC_Cupin_sf"/>
</dbReference>
<dbReference type="InterPro" id="IPR013216">
    <property type="entry name" value="Methyltransf_11"/>
</dbReference>
<dbReference type="CDD" id="cd02230">
    <property type="entry name" value="cupin_HP0902-like"/>
    <property type="match status" value="1"/>
</dbReference>
<dbReference type="AlphaFoldDB" id="A0A6B8TGA4"/>
<gene>
    <name evidence="3" type="ORF">FOB82_09055</name>
</gene>
<dbReference type="Proteomes" id="UP000426857">
    <property type="component" value="Chromosome"/>
</dbReference>
<dbReference type="RefSeq" id="WP_155869747.1">
    <property type="nucleotide sequence ID" value="NZ_CP046322.1"/>
</dbReference>
<dbReference type="InterPro" id="IPR013096">
    <property type="entry name" value="Cupin_2"/>
</dbReference>
<evidence type="ECO:0000259" key="2">
    <source>
        <dbReference type="Pfam" id="PF08241"/>
    </source>
</evidence>
<feature type="domain" description="Methyltransferase type 11" evidence="2">
    <location>
        <begin position="49"/>
        <end position="143"/>
    </location>
</feature>
<protein>
    <submittedName>
        <fullName evidence="3">Methyltransferase domain-containing protein</fullName>
    </submittedName>
</protein>
<dbReference type="Gene3D" id="3.40.50.150">
    <property type="entry name" value="Vaccinia Virus protein VP39"/>
    <property type="match status" value="1"/>
</dbReference>
<dbReference type="CDD" id="cd02440">
    <property type="entry name" value="AdoMet_MTases"/>
    <property type="match status" value="1"/>
</dbReference>
<feature type="domain" description="Cupin type-2" evidence="1">
    <location>
        <begin position="353"/>
        <end position="412"/>
    </location>
</feature>
<organism evidence="3 4">
    <name type="scientific">Corynebacterium xerosis</name>
    <dbReference type="NCBI Taxonomy" id="1725"/>
    <lineage>
        <taxon>Bacteria</taxon>
        <taxon>Bacillati</taxon>
        <taxon>Actinomycetota</taxon>
        <taxon>Actinomycetes</taxon>
        <taxon>Mycobacteriales</taxon>
        <taxon>Corynebacteriaceae</taxon>
        <taxon>Corynebacterium</taxon>
    </lineage>
</organism>
<dbReference type="GO" id="GO:0032259">
    <property type="term" value="P:methylation"/>
    <property type="evidence" value="ECO:0007669"/>
    <property type="project" value="UniProtKB-KW"/>
</dbReference>
<dbReference type="SUPFAM" id="SSF53335">
    <property type="entry name" value="S-adenosyl-L-methionine-dependent methyltransferases"/>
    <property type="match status" value="1"/>
</dbReference>
<reference evidence="3 4" key="1">
    <citation type="submission" date="2019-11" db="EMBL/GenBank/DDBJ databases">
        <title>FDA dAtabase for Regulatory Grade micrObial Sequences (FDA-ARGOS): Supporting development and validation of Infectious Disease Dx tests.</title>
        <authorList>
            <person name="Kerrigan L."/>
            <person name="Long C."/>
            <person name="Tallon L."/>
            <person name="Sadzewicz L."/>
            <person name="Vavikolanu K."/>
            <person name="Mehta A."/>
            <person name="Aluvathingal J."/>
            <person name="Nadendla S."/>
            <person name="Yan Y."/>
            <person name="Sichtig H."/>
        </authorList>
    </citation>
    <scope>NUCLEOTIDE SEQUENCE [LARGE SCALE GENOMIC DNA]</scope>
    <source>
        <strain evidence="3 4">FDAARGOS_674</strain>
    </source>
</reference>
<proteinExistence type="predicted"/>
<dbReference type="GO" id="GO:0008757">
    <property type="term" value="F:S-adenosylmethionine-dependent methyltransferase activity"/>
    <property type="evidence" value="ECO:0007669"/>
    <property type="project" value="InterPro"/>
</dbReference>
<name>A0A6B8TGA4_9CORY</name>
<dbReference type="InterPro" id="IPR014710">
    <property type="entry name" value="RmlC-like_jellyroll"/>
</dbReference>
<dbReference type="Gene3D" id="2.60.120.10">
    <property type="entry name" value="Jelly Rolls"/>
    <property type="match status" value="1"/>
</dbReference>
<evidence type="ECO:0000313" key="3">
    <source>
        <dbReference type="EMBL" id="QGS35068.1"/>
    </source>
</evidence>
<accession>A0A6B8TGA4</accession>
<dbReference type="InterPro" id="IPR029063">
    <property type="entry name" value="SAM-dependent_MTases_sf"/>
</dbReference>
<keyword evidence="3" id="KW-0489">Methyltransferase</keyword>
<dbReference type="Pfam" id="PF08241">
    <property type="entry name" value="Methyltransf_11"/>
    <property type="match status" value="1"/>
</dbReference>
<dbReference type="EMBL" id="CP046322">
    <property type="protein sequence ID" value="QGS35068.1"/>
    <property type="molecule type" value="Genomic_DNA"/>
</dbReference>
<keyword evidence="3" id="KW-0808">Transferase</keyword>
<dbReference type="Pfam" id="PF07883">
    <property type="entry name" value="Cupin_2"/>
    <property type="match status" value="1"/>
</dbReference>
<evidence type="ECO:0000259" key="1">
    <source>
        <dbReference type="Pfam" id="PF07883"/>
    </source>
</evidence>
<dbReference type="KEGG" id="cxe:FOB82_09055"/>
<evidence type="ECO:0000313" key="4">
    <source>
        <dbReference type="Proteomes" id="UP000426857"/>
    </source>
</evidence>
<sequence>MASRDRDFDQLQGHWLLARLGKKVLRPGGRKMTEWILDQARLTDARVVELAPGLGITAAEILNRAPSDYVGVDEDPAAARTTGDVVGDRGRIIEGKAQATGLGDDSADAVVGEAMLTMQGDKGKAAILDEVRRILSPGGRYAIHELALTPDDLDGATKDEIRVAMSKSIRVNARPLTVAEWHHLLEDHGFEVEHIRTAEMGLLKPSQLLEDEGAAGMARIAGNMIKHPAARKRVLGMRSVFIEHDDALASIGIVARLRDGADAADAADATDAAAAAAAAAAANAAGPGQEAPPAAPRRPEIEFLDDGQKAELPADPEALSFHDVVTAAPPAKDGDGPAVQRLQTADGVNIIAMRFRAGQALPDHRAAHPILVQCMEGQVRFSVGDRTEVLTPGRVAHLPAMVPHRVDADEDSVFLLSMLT</sequence>
<dbReference type="SUPFAM" id="SSF51182">
    <property type="entry name" value="RmlC-like cupins"/>
    <property type="match status" value="1"/>
</dbReference>